<name>A0A3B1AD32_9ZZZZ</name>
<dbReference type="InterPro" id="IPR045630">
    <property type="entry name" value="DUF6316"/>
</dbReference>
<accession>A0A3B1AD32</accession>
<gene>
    <name evidence="2" type="ORF">MNBD_GAMMA21-698</name>
</gene>
<evidence type="ECO:0000259" key="1">
    <source>
        <dbReference type="Pfam" id="PF19837"/>
    </source>
</evidence>
<feature type="domain" description="DUF6316" evidence="1">
    <location>
        <begin position="10"/>
        <end position="57"/>
    </location>
</feature>
<organism evidence="2">
    <name type="scientific">hydrothermal vent metagenome</name>
    <dbReference type="NCBI Taxonomy" id="652676"/>
    <lineage>
        <taxon>unclassified sequences</taxon>
        <taxon>metagenomes</taxon>
        <taxon>ecological metagenomes</taxon>
    </lineage>
</organism>
<evidence type="ECO:0000313" key="2">
    <source>
        <dbReference type="EMBL" id="VAW97953.1"/>
    </source>
</evidence>
<proteinExistence type="predicted"/>
<sequence>MYQQRSRHAEKGATPFRSGRFYSVDNEWWFAIRRGADQGPYRTKAVAKQGLIEYLNEQFAFEKNLKNDRVLLGI</sequence>
<protein>
    <recommendedName>
        <fullName evidence="1">DUF6316 domain-containing protein</fullName>
    </recommendedName>
</protein>
<reference evidence="2" key="1">
    <citation type="submission" date="2018-06" db="EMBL/GenBank/DDBJ databases">
        <authorList>
            <person name="Zhirakovskaya E."/>
        </authorList>
    </citation>
    <scope>NUCLEOTIDE SEQUENCE</scope>
</reference>
<dbReference type="EMBL" id="UOFR01000056">
    <property type="protein sequence ID" value="VAW97953.1"/>
    <property type="molecule type" value="Genomic_DNA"/>
</dbReference>
<dbReference type="AlphaFoldDB" id="A0A3B1AD32"/>
<dbReference type="Pfam" id="PF19837">
    <property type="entry name" value="DUF6316"/>
    <property type="match status" value="1"/>
</dbReference>